<organism evidence="2 3">
    <name type="scientific">Tunturiibacter lichenicola</name>
    <dbReference type="NCBI Taxonomy" id="2051959"/>
    <lineage>
        <taxon>Bacteria</taxon>
        <taxon>Pseudomonadati</taxon>
        <taxon>Acidobacteriota</taxon>
        <taxon>Terriglobia</taxon>
        <taxon>Terriglobales</taxon>
        <taxon>Acidobacteriaceae</taxon>
        <taxon>Tunturiibacter</taxon>
    </lineage>
</organism>
<evidence type="ECO:0000313" key="3">
    <source>
        <dbReference type="Proteomes" id="UP000534186"/>
    </source>
</evidence>
<dbReference type="Proteomes" id="UP000534186">
    <property type="component" value="Unassembled WGS sequence"/>
</dbReference>
<feature type="chain" id="PRO_5031503981" evidence="1">
    <location>
        <begin position="20"/>
        <end position="261"/>
    </location>
</feature>
<comment type="caution">
    <text evidence="2">The sequence shown here is derived from an EMBL/GenBank/DDBJ whole genome shotgun (WGS) entry which is preliminary data.</text>
</comment>
<dbReference type="EMBL" id="JACCCV010000002">
    <property type="protein sequence ID" value="NYF53193.1"/>
    <property type="molecule type" value="Genomic_DNA"/>
</dbReference>
<accession>A0A7Y9NPL0</accession>
<proteinExistence type="predicted"/>
<gene>
    <name evidence="2" type="ORF">HDF12_003592</name>
</gene>
<sequence length="261" mass="28638">MSIAWKFLILVIASYQVAAGESVNFSLPETNKLISFTFQSKPGGNSSFRSFQVDFEGKHFDFTARNSIARIPANPNERRALGYWIDIPGLKLHPSRYFLVGKYGTASDSRTLLFFISDAGASDAAALLVIGFSTSGDPYKVLERDYLDVTSFQSTPDGTGLIVGKETLSQVMGGDGFNGSTKPYATTYDPFSVFIVHPESKAVYSLVVSRSYNQKHYVWAGSHSREDYAVLYNLPEHHGLIGAPTSRVPALLGESRNEAKP</sequence>
<protein>
    <submittedName>
        <fullName evidence="2">Uncharacterized protein</fullName>
    </submittedName>
</protein>
<evidence type="ECO:0000256" key="1">
    <source>
        <dbReference type="SAM" id="SignalP"/>
    </source>
</evidence>
<dbReference type="AlphaFoldDB" id="A0A7Y9NPL0"/>
<keyword evidence="1" id="KW-0732">Signal</keyword>
<evidence type="ECO:0000313" key="2">
    <source>
        <dbReference type="EMBL" id="NYF53193.1"/>
    </source>
</evidence>
<reference evidence="2 3" key="1">
    <citation type="submission" date="2020-07" db="EMBL/GenBank/DDBJ databases">
        <title>Genomic Encyclopedia of Type Strains, Phase IV (KMG-V): Genome sequencing to study the core and pangenomes of soil and plant-associated prokaryotes.</title>
        <authorList>
            <person name="Whitman W."/>
        </authorList>
    </citation>
    <scope>NUCLEOTIDE SEQUENCE [LARGE SCALE GENOMIC DNA]</scope>
    <source>
        <strain evidence="2 3">M8UP30</strain>
    </source>
</reference>
<name>A0A7Y9NPL0_9BACT</name>
<feature type="signal peptide" evidence="1">
    <location>
        <begin position="1"/>
        <end position="19"/>
    </location>
</feature>